<dbReference type="Gene3D" id="3.100.10.10">
    <property type="match status" value="1"/>
</dbReference>
<comment type="caution">
    <text evidence="7">The sequence shown here is derived from an EMBL/GenBank/DDBJ whole genome shotgun (WGS) entry which is preliminary data.</text>
</comment>
<protein>
    <submittedName>
        <fullName evidence="7">60S ribosomal protein L18</fullName>
    </submittedName>
</protein>
<feature type="domain" description="C2" evidence="6">
    <location>
        <begin position="25"/>
        <end position="154"/>
    </location>
</feature>
<comment type="similarity">
    <text evidence="1">Belongs to the eukaryotic ribosomal protein eL18 family.</text>
</comment>
<keyword evidence="8" id="KW-1185">Reference proteome</keyword>
<dbReference type="PANTHER" id="PTHR10934">
    <property type="entry name" value="60S RIBOSOMAL PROTEIN L18"/>
    <property type="match status" value="1"/>
</dbReference>
<evidence type="ECO:0000256" key="1">
    <source>
        <dbReference type="ARBA" id="ARBA00006815"/>
    </source>
</evidence>
<keyword evidence="5" id="KW-0472">Membrane</keyword>
<feature type="transmembrane region" description="Helical" evidence="5">
    <location>
        <begin position="859"/>
        <end position="879"/>
    </location>
</feature>
<reference evidence="7 8" key="1">
    <citation type="submission" date="2024-02" db="EMBL/GenBank/DDBJ databases">
        <authorList>
            <person name="Chen Y."/>
            <person name="Shah S."/>
            <person name="Dougan E. K."/>
            <person name="Thang M."/>
            <person name="Chan C."/>
        </authorList>
    </citation>
    <scope>NUCLEOTIDE SEQUENCE [LARGE SCALE GENOMIC DNA]</scope>
</reference>
<evidence type="ECO:0000256" key="2">
    <source>
        <dbReference type="ARBA" id="ARBA00022980"/>
    </source>
</evidence>
<feature type="transmembrane region" description="Helical" evidence="5">
    <location>
        <begin position="832"/>
        <end position="853"/>
    </location>
</feature>
<dbReference type="SUPFAM" id="SSF52080">
    <property type="entry name" value="Ribosomal proteins L15p and L18e"/>
    <property type="match status" value="1"/>
</dbReference>
<dbReference type="PANTHER" id="PTHR10934:SF2">
    <property type="entry name" value="LARGE RIBOSOMAL SUBUNIT PROTEIN EL18"/>
    <property type="match status" value="1"/>
</dbReference>
<keyword evidence="5" id="KW-1133">Transmembrane helix</keyword>
<feature type="region of interest" description="Disordered" evidence="4">
    <location>
        <begin position="406"/>
        <end position="468"/>
    </location>
</feature>
<evidence type="ECO:0000256" key="5">
    <source>
        <dbReference type="SAM" id="Phobius"/>
    </source>
</evidence>
<evidence type="ECO:0000256" key="3">
    <source>
        <dbReference type="ARBA" id="ARBA00023274"/>
    </source>
</evidence>
<dbReference type="InterPro" id="IPR036227">
    <property type="entry name" value="Ribosomal_uL15/eL18_sf"/>
</dbReference>
<evidence type="ECO:0000256" key="4">
    <source>
        <dbReference type="SAM" id="MobiDB-lite"/>
    </source>
</evidence>
<sequence>MGCSSSQLPEAPDAVGPARTLLTSPSKEKIVTEDEKKALEGALNHRRLQIWVLRAELLRSFESFGKMDPFVVVEHVTSSGHVWEFARTRTDWGGHMKPNFNHLCRSLEVDGDDVIRFRLLEKNFGDLGKPTFCGEASVPVRVLLRSDVRCPRVRRLDGLTHESMGPNGEALRSALRTDIEAGGRKKVKKREVKSQNPYLRLLCQLYKFLARRSESKFNKVIAKRLNMSGRNRPPLSLSKLIKHMDGKDGKVAVVVGTVTDDKRVYDVPEIKVCALRFTETARARIVKAGGECLTFDTLAMRSPLGKGTVLLRGPVKSREAERHFGKAPGVPNSKTAPYVRSKGRKCLGSDLAVKVLVIVSYESTILQVLDTSCLAFYASDVSLARIQGLSGLSVWAERRCPAAEKKRRNPVIRGSDLGPAELGGSVAGQDGLHGMGMNGAPATHKELSSASRPARAPPRARRVAMTVPERCESSLERCEVSRLAHRARRTRSGTPGPPVSEDGPVSESVGAEGEKLPRPTHLPPEGAEPINREQDSERPRRRSSHTGVASPVLKSPRPHLLVYLLLAFSAFSALLLLLFGGHERAERIAVFREYIRQSDPILPVNVSGWVQILDFEEKFSFALKEIPLSPAVLSDFHDAGDLQHLPFGGEEHLDPPQDIVPEQKRLSRFWYAEVPLKLPEALEQVYLEAPKVTLQVSHLDGQTLLRHEVDLLREVEGVVHVPRRLCYALPGHQGPYGAEVLGCEEPAAVYGPATRPEEDQDLKVEVLLRSHADPYIIASHLTRGCSSGPDCWKGEDASCSPEIETTGAPFSSLLRRAELLNSRCFGRPRRLFRCYGLALLAFCAGVATAEAMLRRGSSARLRASVFTILTVVLLLASLLRLKLLREVSAANLGSDIPMEARLCQSQVALVQSSAEQVEPCKLKLLRNDEETGVLIVQVGLEEQSTEAAFTRSSAKKFEMPTRVPGRSSLWALTLKEAPIGSSRQCWIGKDLNRAHPEVAFYEEALQEALQEVLQKEAVRTPYAKEFIGPSMSAPAGWCAV</sequence>
<name>A0ABP0RPK4_9DINO</name>
<dbReference type="Pfam" id="PF00168">
    <property type="entry name" value="C2"/>
    <property type="match status" value="1"/>
</dbReference>
<dbReference type="InterPro" id="IPR035892">
    <property type="entry name" value="C2_domain_sf"/>
</dbReference>
<dbReference type="GO" id="GO:0005840">
    <property type="term" value="C:ribosome"/>
    <property type="evidence" value="ECO:0007669"/>
    <property type="project" value="UniProtKB-KW"/>
</dbReference>
<evidence type="ECO:0000313" key="8">
    <source>
        <dbReference type="Proteomes" id="UP001642464"/>
    </source>
</evidence>
<dbReference type="Gene3D" id="2.60.40.150">
    <property type="entry name" value="C2 domain"/>
    <property type="match status" value="1"/>
</dbReference>
<keyword evidence="5" id="KW-0812">Transmembrane</keyword>
<dbReference type="Proteomes" id="UP001642464">
    <property type="component" value="Unassembled WGS sequence"/>
</dbReference>
<evidence type="ECO:0000259" key="6">
    <source>
        <dbReference type="PROSITE" id="PS50004"/>
    </source>
</evidence>
<dbReference type="InterPro" id="IPR000039">
    <property type="entry name" value="Ribosomal_eL18"/>
</dbReference>
<feature type="transmembrane region" description="Helical" evidence="5">
    <location>
        <begin position="560"/>
        <end position="579"/>
    </location>
</feature>
<dbReference type="Pfam" id="PF17135">
    <property type="entry name" value="Ribosomal_L18"/>
    <property type="match status" value="1"/>
</dbReference>
<keyword evidence="3" id="KW-0687">Ribonucleoprotein</keyword>
<keyword evidence="2 7" id="KW-0689">Ribosomal protein</keyword>
<evidence type="ECO:0000313" key="7">
    <source>
        <dbReference type="EMBL" id="CAK9101974.1"/>
    </source>
</evidence>
<dbReference type="SMART" id="SM00239">
    <property type="entry name" value="C2"/>
    <property type="match status" value="1"/>
</dbReference>
<proteinExistence type="inferred from homology"/>
<dbReference type="CDD" id="cd00030">
    <property type="entry name" value="C2"/>
    <property type="match status" value="1"/>
</dbReference>
<dbReference type="PROSITE" id="PS50004">
    <property type="entry name" value="C2"/>
    <property type="match status" value="1"/>
</dbReference>
<organism evidence="7 8">
    <name type="scientific">Durusdinium trenchii</name>
    <dbReference type="NCBI Taxonomy" id="1381693"/>
    <lineage>
        <taxon>Eukaryota</taxon>
        <taxon>Sar</taxon>
        <taxon>Alveolata</taxon>
        <taxon>Dinophyceae</taxon>
        <taxon>Suessiales</taxon>
        <taxon>Symbiodiniaceae</taxon>
        <taxon>Durusdinium</taxon>
    </lineage>
</organism>
<dbReference type="InterPro" id="IPR021131">
    <property type="entry name" value="Ribosomal_uL15/eL18"/>
</dbReference>
<feature type="region of interest" description="Disordered" evidence="4">
    <location>
        <begin position="485"/>
        <end position="551"/>
    </location>
</feature>
<dbReference type="EMBL" id="CAXAMM010041940">
    <property type="protein sequence ID" value="CAK9101974.1"/>
    <property type="molecule type" value="Genomic_DNA"/>
</dbReference>
<accession>A0ABP0RPK4</accession>
<dbReference type="SUPFAM" id="SSF49562">
    <property type="entry name" value="C2 domain (Calcium/lipid-binding domain, CaLB)"/>
    <property type="match status" value="1"/>
</dbReference>
<gene>
    <name evidence="7" type="ORF">SCF082_LOCUS47668</name>
</gene>
<dbReference type="InterPro" id="IPR000008">
    <property type="entry name" value="C2_dom"/>
</dbReference>